<dbReference type="eggNOG" id="KOG1987">
    <property type="taxonomic scope" value="Eukaryota"/>
</dbReference>
<evidence type="ECO:0000259" key="1">
    <source>
        <dbReference type="PROSITE" id="PS50144"/>
    </source>
</evidence>
<keyword evidence="3" id="KW-1185">Reference proteome</keyword>
<protein>
    <recommendedName>
        <fullName evidence="1">MATH domain-containing protein</fullName>
    </recommendedName>
</protein>
<proteinExistence type="predicted"/>
<dbReference type="CDD" id="cd00121">
    <property type="entry name" value="MATH"/>
    <property type="match status" value="1"/>
</dbReference>
<dbReference type="Gramene" id="ESQ38740">
    <property type="protein sequence ID" value="ESQ38740"/>
    <property type="gene ID" value="EUTSA_v10029318mg"/>
</dbReference>
<dbReference type="InterPro" id="IPR008974">
    <property type="entry name" value="TRAF-like"/>
</dbReference>
<dbReference type="SMART" id="SM00061">
    <property type="entry name" value="MATH"/>
    <property type="match status" value="1"/>
</dbReference>
<dbReference type="AlphaFoldDB" id="V4KLF7"/>
<accession>V4KLF7</accession>
<dbReference type="InterPro" id="IPR002083">
    <property type="entry name" value="MATH/TRAF_dom"/>
</dbReference>
<feature type="domain" description="MATH" evidence="1">
    <location>
        <begin position="5"/>
        <end position="131"/>
    </location>
</feature>
<dbReference type="PANTHER" id="PTHR46162">
    <property type="entry name" value="TRAF-LIKE FAMILY PROTEIN"/>
    <property type="match status" value="1"/>
</dbReference>
<dbReference type="Gene3D" id="2.60.210.10">
    <property type="entry name" value="Apoptosis, Tumor Necrosis Factor Receptor Associated Protein 2, Chain A"/>
    <property type="match status" value="1"/>
</dbReference>
<dbReference type="PANTHER" id="PTHR46162:SF40">
    <property type="entry name" value="TRAF-LIKE FAMILY PROTEIN"/>
    <property type="match status" value="1"/>
</dbReference>
<dbReference type="SUPFAM" id="SSF49599">
    <property type="entry name" value="TRAF domain-like"/>
    <property type="match status" value="1"/>
</dbReference>
<dbReference type="PROSITE" id="PS50144">
    <property type="entry name" value="MATH"/>
    <property type="match status" value="1"/>
</dbReference>
<dbReference type="Pfam" id="PF22486">
    <property type="entry name" value="MATH_2"/>
    <property type="match status" value="1"/>
</dbReference>
<evidence type="ECO:0000313" key="3">
    <source>
        <dbReference type="Proteomes" id="UP000030689"/>
    </source>
</evidence>
<gene>
    <name evidence="2" type="ORF">EUTSA_v10029318mg</name>
</gene>
<organism evidence="2 3">
    <name type="scientific">Eutrema salsugineum</name>
    <name type="common">Saltwater cress</name>
    <name type="synonym">Sisymbrium salsugineum</name>
    <dbReference type="NCBI Taxonomy" id="72664"/>
    <lineage>
        <taxon>Eukaryota</taxon>
        <taxon>Viridiplantae</taxon>
        <taxon>Streptophyta</taxon>
        <taxon>Embryophyta</taxon>
        <taxon>Tracheophyta</taxon>
        <taxon>Spermatophyta</taxon>
        <taxon>Magnoliopsida</taxon>
        <taxon>eudicotyledons</taxon>
        <taxon>Gunneridae</taxon>
        <taxon>Pentapetalae</taxon>
        <taxon>rosids</taxon>
        <taxon>malvids</taxon>
        <taxon>Brassicales</taxon>
        <taxon>Brassicaceae</taxon>
        <taxon>Eutremeae</taxon>
        <taxon>Eutrema</taxon>
    </lineage>
</organism>
<sequence>MPGNNSRFTWKIMMFSSFNGKQHSSHEFTVGPRKWNLVMYPRGDGIGEGNSFSFYLNASDYMTNGPKTKTMAIYKLRIYDQLKRNHYEIKDEHLFLDDSTVGQPLLLPLEELNNISRGFLVDDEIYLGVEFFRISNN</sequence>
<reference evidence="2 3" key="1">
    <citation type="journal article" date="2013" name="Front. Plant Sci.">
        <title>The Reference Genome of the Halophytic Plant Eutrema salsugineum.</title>
        <authorList>
            <person name="Yang R."/>
            <person name="Jarvis D.E."/>
            <person name="Chen H."/>
            <person name="Beilstein M.A."/>
            <person name="Grimwood J."/>
            <person name="Jenkins J."/>
            <person name="Shu S."/>
            <person name="Prochnik S."/>
            <person name="Xin M."/>
            <person name="Ma C."/>
            <person name="Schmutz J."/>
            <person name="Wing R.A."/>
            <person name="Mitchell-Olds T."/>
            <person name="Schumaker K.S."/>
            <person name="Wang X."/>
        </authorList>
    </citation>
    <scope>NUCLEOTIDE SEQUENCE [LARGE SCALE GENOMIC DNA]</scope>
</reference>
<dbReference type="EMBL" id="KI517537">
    <property type="protein sequence ID" value="ESQ38740.1"/>
    <property type="molecule type" value="Genomic_DNA"/>
</dbReference>
<dbReference type="KEGG" id="eus:EUTSA_v10029318mg"/>
<dbReference type="Proteomes" id="UP000030689">
    <property type="component" value="Unassembled WGS sequence"/>
</dbReference>
<name>V4KLF7_EUTSA</name>
<evidence type="ECO:0000313" key="2">
    <source>
        <dbReference type="EMBL" id="ESQ38740.1"/>
    </source>
</evidence>